<reference evidence="2 3" key="1">
    <citation type="submission" date="2018-08" db="EMBL/GenBank/DDBJ databases">
        <title>Henriciella mobilis sp. nov., isolated from seawater.</title>
        <authorList>
            <person name="Cheng H."/>
            <person name="Wu Y.-H."/>
            <person name="Xu X.-W."/>
            <person name="Guo L.-L."/>
        </authorList>
    </citation>
    <scope>NUCLEOTIDE SEQUENCE [LARGE SCALE GENOMIC DNA]</scope>
    <source>
        <strain evidence="2 3">JN25</strain>
    </source>
</reference>
<accession>A0A399RFD9</accession>
<keyword evidence="3" id="KW-1185">Reference proteome</keyword>
<dbReference type="OrthoDB" id="7629173at2"/>
<feature type="transmembrane region" description="Helical" evidence="1">
    <location>
        <begin position="72"/>
        <end position="92"/>
    </location>
</feature>
<sequence length="196" mass="21588">MPKPVAANDTAPVYRVSGRLREKDTKRLVSETRSSRIGPTALYYAGVTAPVISAGMALVARNTLDSTPVSDYWVWFGSSLMAAMAGIVWYLIFMRWSYRHRSGRAGETGAETEIDLTPEGLHIIRGAVDTRIAWSAVRTVRTRRSYTLILFEGANPLIVPDTWFGKDRNAARAFKMRLKQGASHGAQSTETGPGQP</sequence>
<keyword evidence="1" id="KW-0812">Transmembrane</keyword>
<evidence type="ECO:0000256" key="1">
    <source>
        <dbReference type="SAM" id="Phobius"/>
    </source>
</evidence>
<evidence type="ECO:0000313" key="3">
    <source>
        <dbReference type="Proteomes" id="UP000266385"/>
    </source>
</evidence>
<comment type="caution">
    <text evidence="2">The sequence shown here is derived from an EMBL/GenBank/DDBJ whole genome shotgun (WGS) entry which is preliminary data.</text>
</comment>
<feature type="transmembrane region" description="Helical" evidence="1">
    <location>
        <begin position="41"/>
        <end position="60"/>
    </location>
</feature>
<organism evidence="2 3">
    <name type="scientific">Henriciella mobilis</name>
    <dbReference type="NCBI Taxonomy" id="2305467"/>
    <lineage>
        <taxon>Bacteria</taxon>
        <taxon>Pseudomonadati</taxon>
        <taxon>Pseudomonadota</taxon>
        <taxon>Alphaproteobacteria</taxon>
        <taxon>Hyphomonadales</taxon>
        <taxon>Hyphomonadaceae</taxon>
        <taxon>Henriciella</taxon>
    </lineage>
</organism>
<evidence type="ECO:0000313" key="2">
    <source>
        <dbReference type="EMBL" id="RIJ30088.1"/>
    </source>
</evidence>
<proteinExistence type="predicted"/>
<name>A0A399RFD9_9PROT</name>
<protein>
    <submittedName>
        <fullName evidence="2">YcxB family protein</fullName>
    </submittedName>
</protein>
<keyword evidence="1" id="KW-1133">Transmembrane helix</keyword>
<gene>
    <name evidence="2" type="ORF">D1223_05380</name>
</gene>
<keyword evidence="1" id="KW-0472">Membrane</keyword>
<dbReference type="AlphaFoldDB" id="A0A399RFD9"/>
<dbReference type="EMBL" id="QWFX01000006">
    <property type="protein sequence ID" value="RIJ30088.1"/>
    <property type="molecule type" value="Genomic_DNA"/>
</dbReference>
<dbReference type="RefSeq" id="WP_119375407.1">
    <property type="nucleotide sequence ID" value="NZ_QWFX01000006.1"/>
</dbReference>
<dbReference type="Proteomes" id="UP000266385">
    <property type="component" value="Unassembled WGS sequence"/>
</dbReference>